<dbReference type="AlphaFoldDB" id="A0A2M9ZCU2"/>
<evidence type="ECO:0000313" key="8">
    <source>
        <dbReference type="Proteomes" id="UP000231912"/>
    </source>
</evidence>
<dbReference type="PANTHER" id="PTHR32071">
    <property type="entry name" value="TRANSCRIPTIONAL REGULATORY PROTEIN"/>
    <property type="match status" value="1"/>
</dbReference>
<keyword evidence="5" id="KW-0804">Transcription</keyword>
<keyword evidence="1" id="KW-0547">Nucleotide-binding</keyword>
<dbReference type="PROSITE" id="PS50045">
    <property type="entry name" value="SIGMA54_INTERACT_4"/>
    <property type="match status" value="1"/>
</dbReference>
<organism evidence="7 8">
    <name type="scientific">Leptospira wolffii</name>
    <dbReference type="NCBI Taxonomy" id="409998"/>
    <lineage>
        <taxon>Bacteria</taxon>
        <taxon>Pseudomonadati</taxon>
        <taxon>Spirochaetota</taxon>
        <taxon>Spirochaetia</taxon>
        <taxon>Leptospirales</taxon>
        <taxon>Leptospiraceae</taxon>
        <taxon>Leptospira</taxon>
    </lineage>
</organism>
<dbReference type="InterPro" id="IPR002197">
    <property type="entry name" value="HTH_Fis"/>
</dbReference>
<keyword evidence="3" id="KW-0805">Transcription regulation</keyword>
<dbReference type="InterPro" id="IPR058031">
    <property type="entry name" value="AAA_lid_NorR"/>
</dbReference>
<dbReference type="InterPro" id="IPR027417">
    <property type="entry name" value="P-loop_NTPase"/>
</dbReference>
<dbReference type="EMBL" id="NPDT01000002">
    <property type="protein sequence ID" value="PJZ66251.1"/>
    <property type="molecule type" value="Genomic_DNA"/>
</dbReference>
<dbReference type="SUPFAM" id="SSF46689">
    <property type="entry name" value="Homeodomain-like"/>
    <property type="match status" value="1"/>
</dbReference>
<evidence type="ECO:0000256" key="1">
    <source>
        <dbReference type="ARBA" id="ARBA00022741"/>
    </source>
</evidence>
<dbReference type="InterPro" id="IPR002078">
    <property type="entry name" value="Sigma_54_int"/>
</dbReference>
<dbReference type="Gene3D" id="1.10.10.60">
    <property type="entry name" value="Homeodomain-like"/>
    <property type="match status" value="1"/>
</dbReference>
<evidence type="ECO:0000313" key="7">
    <source>
        <dbReference type="EMBL" id="PJZ66251.1"/>
    </source>
</evidence>
<dbReference type="FunFam" id="3.40.50.300:FF:000006">
    <property type="entry name" value="DNA-binding transcriptional regulator NtrC"/>
    <property type="match status" value="1"/>
</dbReference>
<dbReference type="SMART" id="SM00382">
    <property type="entry name" value="AAA"/>
    <property type="match status" value="1"/>
</dbReference>
<comment type="caution">
    <text evidence="7">The sequence shown here is derived from an EMBL/GenBank/DDBJ whole genome shotgun (WGS) entry which is preliminary data.</text>
</comment>
<evidence type="ECO:0000256" key="4">
    <source>
        <dbReference type="ARBA" id="ARBA00023125"/>
    </source>
</evidence>
<proteinExistence type="predicted"/>
<dbReference type="PRINTS" id="PR01590">
    <property type="entry name" value="HTHFIS"/>
</dbReference>
<dbReference type="InterPro" id="IPR003593">
    <property type="entry name" value="AAA+_ATPase"/>
</dbReference>
<name>A0A2M9ZCU2_9LEPT</name>
<keyword evidence="4" id="KW-0238">DNA-binding</keyword>
<dbReference type="InterPro" id="IPR003018">
    <property type="entry name" value="GAF"/>
</dbReference>
<accession>A0A2M9ZCU2</accession>
<evidence type="ECO:0000259" key="6">
    <source>
        <dbReference type="PROSITE" id="PS50045"/>
    </source>
</evidence>
<dbReference type="InterPro" id="IPR025943">
    <property type="entry name" value="Sigma_54_int_dom_ATP-bd_2"/>
</dbReference>
<dbReference type="RefSeq" id="WP_100758490.1">
    <property type="nucleotide sequence ID" value="NZ_NPDT01000002.1"/>
</dbReference>
<protein>
    <recommendedName>
        <fullName evidence="6">Sigma-54 factor interaction domain-containing protein</fullName>
    </recommendedName>
</protein>
<dbReference type="InterPro" id="IPR009057">
    <property type="entry name" value="Homeodomain-like_sf"/>
</dbReference>
<keyword evidence="2" id="KW-0067">ATP-binding</keyword>
<dbReference type="PROSITE" id="PS00676">
    <property type="entry name" value="SIGMA54_INTERACT_2"/>
    <property type="match status" value="1"/>
</dbReference>
<dbReference type="Pfam" id="PF00158">
    <property type="entry name" value="Sigma54_activat"/>
    <property type="match status" value="1"/>
</dbReference>
<gene>
    <name evidence="7" type="ORF">CH371_08190</name>
</gene>
<dbReference type="Pfam" id="PF01590">
    <property type="entry name" value="GAF"/>
    <property type="match status" value="1"/>
</dbReference>
<dbReference type="Proteomes" id="UP000231912">
    <property type="component" value="Unassembled WGS sequence"/>
</dbReference>
<dbReference type="InterPro" id="IPR029016">
    <property type="entry name" value="GAF-like_dom_sf"/>
</dbReference>
<dbReference type="Pfam" id="PF25601">
    <property type="entry name" value="AAA_lid_14"/>
    <property type="match status" value="1"/>
</dbReference>
<evidence type="ECO:0000256" key="3">
    <source>
        <dbReference type="ARBA" id="ARBA00023015"/>
    </source>
</evidence>
<dbReference type="CDD" id="cd00009">
    <property type="entry name" value="AAA"/>
    <property type="match status" value="1"/>
</dbReference>
<dbReference type="Gene3D" id="3.40.50.300">
    <property type="entry name" value="P-loop containing nucleotide triphosphate hydrolases"/>
    <property type="match status" value="1"/>
</dbReference>
<dbReference type="GO" id="GO:0005524">
    <property type="term" value="F:ATP binding"/>
    <property type="evidence" value="ECO:0007669"/>
    <property type="project" value="UniProtKB-KW"/>
</dbReference>
<dbReference type="Gene3D" id="1.10.8.60">
    <property type="match status" value="1"/>
</dbReference>
<dbReference type="InterPro" id="IPR025662">
    <property type="entry name" value="Sigma_54_int_dom_ATP-bd_1"/>
</dbReference>
<dbReference type="GO" id="GO:0043565">
    <property type="term" value="F:sequence-specific DNA binding"/>
    <property type="evidence" value="ECO:0007669"/>
    <property type="project" value="InterPro"/>
</dbReference>
<evidence type="ECO:0000256" key="5">
    <source>
        <dbReference type="ARBA" id="ARBA00023163"/>
    </source>
</evidence>
<dbReference type="Gene3D" id="3.30.450.40">
    <property type="match status" value="1"/>
</dbReference>
<evidence type="ECO:0000256" key="2">
    <source>
        <dbReference type="ARBA" id="ARBA00022840"/>
    </source>
</evidence>
<sequence length="611" mass="68428">MVFLTVMESISPENRIIQESRSRSKDFGLDSESPIVRDIMSSSVLHHTRSENFLLLRYAVPVLERIFPRLSPYGYVAILSDQKGNILHSIGDPEFLKKTERVCLKPGANWGEGIRGTNAIGTSLAIDAPVRIHGSNHFMEKNSFLSCAASPIHSPEGKLLGILDITGHYKDEIPHSLSLACLAAESVETRLLLDRSRQEKLEILKELDAISSAETRSIVSLDESRRVVYLNRKAKQILGEGTLGKDWTEVIESPDFPGNPRFHTIYTGRKRVWGFLDKQKPISKETRYTFGDLYCNCPKIQNLIGLAKRAAEHHFPILLLGESGTGKEVYAQSIHNHSSRAGKPFIAVNCSSIPDSLIESELFGYEKGAFTGASKEGGIGKFQAADGGTIFLDEIGDMNPRAQSSLLRVLQEGSVNPVGSYKSHKVDVRVIAATHRNLWKEVQSGKFRKDLYFRLKGIVLYMIPLRERTDIIGLSKDILKKIGSEDRVFSKESLKKILNYTWPGNIRELQSVLQQAVFLSSDKMEIEAESLVWEEDSQEIPSIYALESDGPEDIESTSAKSWEKKAILEALEKENYIISKAAKNLGMGRNTLYRKLRKYSIELPKFGLKDA</sequence>
<dbReference type="PROSITE" id="PS00675">
    <property type="entry name" value="SIGMA54_INTERACT_1"/>
    <property type="match status" value="1"/>
</dbReference>
<dbReference type="Pfam" id="PF02954">
    <property type="entry name" value="HTH_8"/>
    <property type="match status" value="1"/>
</dbReference>
<reference evidence="7 8" key="1">
    <citation type="submission" date="2017-07" db="EMBL/GenBank/DDBJ databases">
        <title>Leptospira spp. isolated from tropical soils.</title>
        <authorList>
            <person name="Thibeaux R."/>
            <person name="Iraola G."/>
            <person name="Ferres I."/>
            <person name="Bierque E."/>
            <person name="Girault D."/>
            <person name="Soupe-Gilbert M.-E."/>
            <person name="Picardeau M."/>
            <person name="Goarant C."/>
        </authorList>
    </citation>
    <scope>NUCLEOTIDE SEQUENCE [LARGE SCALE GENOMIC DNA]</scope>
    <source>
        <strain evidence="7 8">FH2-C-A2</strain>
    </source>
</reference>
<feature type="domain" description="Sigma-54 factor interaction" evidence="6">
    <location>
        <begin position="293"/>
        <end position="518"/>
    </location>
</feature>
<dbReference type="GO" id="GO:0006355">
    <property type="term" value="P:regulation of DNA-templated transcription"/>
    <property type="evidence" value="ECO:0007669"/>
    <property type="project" value="InterPro"/>
</dbReference>
<dbReference type="SUPFAM" id="SSF52540">
    <property type="entry name" value="P-loop containing nucleoside triphosphate hydrolases"/>
    <property type="match status" value="1"/>
</dbReference>